<keyword evidence="1" id="KW-0175">Coiled coil</keyword>
<evidence type="ECO:0000256" key="1">
    <source>
        <dbReference type="SAM" id="Coils"/>
    </source>
</evidence>
<dbReference type="SUPFAM" id="SSF48371">
    <property type="entry name" value="ARM repeat"/>
    <property type="match status" value="1"/>
</dbReference>
<dbReference type="InterPro" id="IPR011989">
    <property type="entry name" value="ARM-like"/>
</dbReference>
<evidence type="ECO:0000313" key="4">
    <source>
        <dbReference type="Proteomes" id="UP001530400"/>
    </source>
</evidence>
<proteinExistence type="predicted"/>
<protein>
    <submittedName>
        <fullName evidence="3">Uncharacterized protein</fullName>
    </submittedName>
</protein>
<name>A0ABD3PNY5_9STRA</name>
<dbReference type="Gene3D" id="1.25.10.10">
    <property type="entry name" value="Leucine-rich Repeat Variant"/>
    <property type="match status" value="1"/>
</dbReference>
<feature type="region of interest" description="Disordered" evidence="2">
    <location>
        <begin position="596"/>
        <end position="642"/>
    </location>
</feature>
<sequence>MKSFLTGEHHTIPTGTCILSEKSRSRLMSELGLRVGGAFSLAAQSQSEIKVILDHLVAAVKHKPTIREECMSLLHKLICLEKSIGIDTTDDDTIFTLVDFMQGEDSVYVRELSIQMLFSVLCTVAASSSFDDWSPLVCDLVLEPIAPSERADKMENQEPTVLKSLFDQKYIRPLIESLSYDKTVSQVMYILAVLLTTVKQNQIVDEVVSAGAIPHLVRCILGTSIDREFAINNALTTLFCIARTSDKYREEALNLGLLIHICERLKTKFSESRDECLFLLSLAASEEAKISTLVSEDSPLIPFLIEMMTAGEGQRRKRNEALTLDTLALILSQKNNASVVSSVLVALEQSGVIPNLVSIFNRNVSGNDSSTFQNALLTLKKMVEFYSLNKHKASTKEILMHVKHGVQSTSSNVRLKWVTLVHALVTRRTTSSSIVIDLLESGIVKELAIAMNDKNDVHVKSKGLAVVTFTKTQCISHEKHHICLLQKKKAWLAVEDSRCEMMQIEKERDSLNAKIVKMRKKAFWARKDADQELEQQFAQISSQFVTAQDSFNKAFEEAVKVAPRDQWRKNRESDGLPNSITAVDAEILRSTQLVEAMSENDEVDRKNTTKQDCDTTRQQNVTVKKKEKKQSSLSMLWKATSK</sequence>
<evidence type="ECO:0000313" key="3">
    <source>
        <dbReference type="EMBL" id="KAL3789061.1"/>
    </source>
</evidence>
<gene>
    <name evidence="3" type="ORF">ACHAWO_004618</name>
</gene>
<dbReference type="EMBL" id="JALLPJ020000539">
    <property type="protein sequence ID" value="KAL3789061.1"/>
    <property type="molecule type" value="Genomic_DNA"/>
</dbReference>
<comment type="caution">
    <text evidence="3">The sequence shown here is derived from an EMBL/GenBank/DDBJ whole genome shotgun (WGS) entry which is preliminary data.</text>
</comment>
<feature type="coiled-coil region" evidence="1">
    <location>
        <begin position="494"/>
        <end position="521"/>
    </location>
</feature>
<keyword evidence="4" id="KW-1185">Reference proteome</keyword>
<dbReference type="Proteomes" id="UP001530400">
    <property type="component" value="Unassembled WGS sequence"/>
</dbReference>
<organism evidence="3 4">
    <name type="scientific">Cyclotella atomus</name>
    <dbReference type="NCBI Taxonomy" id="382360"/>
    <lineage>
        <taxon>Eukaryota</taxon>
        <taxon>Sar</taxon>
        <taxon>Stramenopiles</taxon>
        <taxon>Ochrophyta</taxon>
        <taxon>Bacillariophyta</taxon>
        <taxon>Coscinodiscophyceae</taxon>
        <taxon>Thalassiosirophycidae</taxon>
        <taxon>Stephanodiscales</taxon>
        <taxon>Stephanodiscaceae</taxon>
        <taxon>Cyclotella</taxon>
    </lineage>
</organism>
<dbReference type="AlphaFoldDB" id="A0ABD3PNY5"/>
<feature type="compositionally biased region" description="Basic and acidic residues" evidence="2">
    <location>
        <begin position="603"/>
        <end position="615"/>
    </location>
</feature>
<accession>A0ABD3PNY5</accession>
<evidence type="ECO:0000256" key="2">
    <source>
        <dbReference type="SAM" id="MobiDB-lite"/>
    </source>
</evidence>
<reference evidence="3 4" key="1">
    <citation type="submission" date="2024-10" db="EMBL/GenBank/DDBJ databases">
        <title>Updated reference genomes for cyclostephanoid diatoms.</title>
        <authorList>
            <person name="Roberts W.R."/>
            <person name="Alverson A.J."/>
        </authorList>
    </citation>
    <scope>NUCLEOTIDE SEQUENCE [LARGE SCALE GENOMIC DNA]</scope>
    <source>
        <strain evidence="3 4">AJA010-31</strain>
    </source>
</reference>
<dbReference type="InterPro" id="IPR016024">
    <property type="entry name" value="ARM-type_fold"/>
</dbReference>